<gene>
    <name evidence="2" type="ORF">VTK73DRAFT_569</name>
</gene>
<feature type="region of interest" description="Disordered" evidence="1">
    <location>
        <begin position="34"/>
        <end position="72"/>
    </location>
</feature>
<feature type="compositionally biased region" description="Basic and acidic residues" evidence="1">
    <location>
        <begin position="35"/>
        <end position="44"/>
    </location>
</feature>
<organism evidence="2 3">
    <name type="scientific">Phialemonium thermophilum</name>
    <dbReference type="NCBI Taxonomy" id="223376"/>
    <lineage>
        <taxon>Eukaryota</taxon>
        <taxon>Fungi</taxon>
        <taxon>Dikarya</taxon>
        <taxon>Ascomycota</taxon>
        <taxon>Pezizomycotina</taxon>
        <taxon>Sordariomycetes</taxon>
        <taxon>Sordariomycetidae</taxon>
        <taxon>Cephalothecales</taxon>
        <taxon>Cephalothecaceae</taxon>
        <taxon>Phialemonium</taxon>
    </lineage>
</organism>
<evidence type="ECO:0000313" key="3">
    <source>
        <dbReference type="Proteomes" id="UP001586593"/>
    </source>
</evidence>
<sequence>MYWTDRFFQYNCQPFGHTPFVELVRSTGRTLLDLGKPRRNDGRSRGRIKRNHLGWPRPPGLPRPETEKGSAGTAVTKILTTCVFNRTFDCHLLLFSLTKHSSQTERRGRPLQFSPLTSTSTGPANNPLPYPS</sequence>
<accession>A0ABR3XDI4</accession>
<dbReference type="EMBL" id="JAZHXJ010000111">
    <property type="protein sequence ID" value="KAL1874015.1"/>
    <property type="molecule type" value="Genomic_DNA"/>
</dbReference>
<evidence type="ECO:0000313" key="2">
    <source>
        <dbReference type="EMBL" id="KAL1874015.1"/>
    </source>
</evidence>
<proteinExistence type="predicted"/>
<protein>
    <submittedName>
        <fullName evidence="2">Uncharacterized protein</fullName>
    </submittedName>
</protein>
<reference evidence="2 3" key="1">
    <citation type="journal article" date="2024" name="Commun. Biol.">
        <title>Comparative genomic analysis of thermophilic fungi reveals convergent evolutionary adaptations and gene losses.</title>
        <authorList>
            <person name="Steindorff A.S."/>
            <person name="Aguilar-Pontes M.V."/>
            <person name="Robinson A.J."/>
            <person name="Andreopoulos B."/>
            <person name="LaButti K."/>
            <person name="Kuo A."/>
            <person name="Mondo S."/>
            <person name="Riley R."/>
            <person name="Otillar R."/>
            <person name="Haridas S."/>
            <person name="Lipzen A."/>
            <person name="Grimwood J."/>
            <person name="Schmutz J."/>
            <person name="Clum A."/>
            <person name="Reid I.D."/>
            <person name="Moisan M.C."/>
            <person name="Butler G."/>
            <person name="Nguyen T.T.M."/>
            <person name="Dewar K."/>
            <person name="Conant G."/>
            <person name="Drula E."/>
            <person name="Henrissat B."/>
            <person name="Hansel C."/>
            <person name="Singer S."/>
            <person name="Hutchinson M.I."/>
            <person name="de Vries R.P."/>
            <person name="Natvig D.O."/>
            <person name="Powell A.J."/>
            <person name="Tsang A."/>
            <person name="Grigoriev I.V."/>
        </authorList>
    </citation>
    <scope>NUCLEOTIDE SEQUENCE [LARGE SCALE GENOMIC DNA]</scope>
    <source>
        <strain evidence="2 3">ATCC 24622</strain>
    </source>
</reference>
<evidence type="ECO:0000256" key="1">
    <source>
        <dbReference type="SAM" id="MobiDB-lite"/>
    </source>
</evidence>
<dbReference type="Proteomes" id="UP001586593">
    <property type="component" value="Unassembled WGS sequence"/>
</dbReference>
<feature type="compositionally biased region" description="Polar residues" evidence="1">
    <location>
        <begin position="114"/>
        <end position="124"/>
    </location>
</feature>
<name>A0ABR3XDI4_9PEZI</name>
<keyword evidence="3" id="KW-1185">Reference proteome</keyword>
<feature type="region of interest" description="Disordered" evidence="1">
    <location>
        <begin position="100"/>
        <end position="132"/>
    </location>
</feature>
<comment type="caution">
    <text evidence="2">The sequence shown here is derived from an EMBL/GenBank/DDBJ whole genome shotgun (WGS) entry which is preliminary data.</text>
</comment>